<gene>
    <name evidence="2" type="ORF">DPMN_122630</name>
</gene>
<dbReference type="AlphaFoldDB" id="A0A9D4JQR0"/>
<evidence type="ECO:0000313" key="3">
    <source>
        <dbReference type="Proteomes" id="UP000828390"/>
    </source>
</evidence>
<evidence type="ECO:0000313" key="2">
    <source>
        <dbReference type="EMBL" id="KAH3820881.1"/>
    </source>
</evidence>
<sequence>MVFADWRVLRLVATTSGVLAWDRPCPRPRVCFVLDGLPCEELAAVFCCLAGDPKSKLSTSLVDTVISGISVNSRAPIQQSILRLRNKEKS</sequence>
<dbReference type="Proteomes" id="UP000828390">
    <property type="component" value="Unassembled WGS sequence"/>
</dbReference>
<proteinExistence type="predicted"/>
<organism evidence="2 3">
    <name type="scientific">Dreissena polymorpha</name>
    <name type="common">Zebra mussel</name>
    <name type="synonym">Mytilus polymorpha</name>
    <dbReference type="NCBI Taxonomy" id="45954"/>
    <lineage>
        <taxon>Eukaryota</taxon>
        <taxon>Metazoa</taxon>
        <taxon>Spiralia</taxon>
        <taxon>Lophotrochozoa</taxon>
        <taxon>Mollusca</taxon>
        <taxon>Bivalvia</taxon>
        <taxon>Autobranchia</taxon>
        <taxon>Heteroconchia</taxon>
        <taxon>Euheterodonta</taxon>
        <taxon>Imparidentia</taxon>
        <taxon>Neoheterodontei</taxon>
        <taxon>Myida</taxon>
        <taxon>Dreissenoidea</taxon>
        <taxon>Dreissenidae</taxon>
        <taxon>Dreissena</taxon>
    </lineage>
</organism>
<reference evidence="2" key="2">
    <citation type="submission" date="2020-11" db="EMBL/GenBank/DDBJ databases">
        <authorList>
            <person name="McCartney M.A."/>
            <person name="Auch B."/>
            <person name="Kono T."/>
            <person name="Mallez S."/>
            <person name="Becker A."/>
            <person name="Gohl D.M."/>
            <person name="Silverstein K.A.T."/>
            <person name="Koren S."/>
            <person name="Bechman K.B."/>
            <person name="Herman A."/>
            <person name="Abrahante J.E."/>
            <person name="Garbe J."/>
        </authorList>
    </citation>
    <scope>NUCLEOTIDE SEQUENCE</scope>
    <source>
        <strain evidence="2">Duluth1</strain>
        <tissue evidence="2">Whole animal</tissue>
    </source>
</reference>
<keyword evidence="1" id="KW-0732">Signal</keyword>
<feature type="signal peptide" evidence="1">
    <location>
        <begin position="1"/>
        <end position="20"/>
    </location>
</feature>
<feature type="chain" id="PRO_5039126305" evidence="1">
    <location>
        <begin position="21"/>
        <end position="90"/>
    </location>
</feature>
<accession>A0A9D4JQR0</accession>
<name>A0A9D4JQR0_DREPO</name>
<keyword evidence="3" id="KW-1185">Reference proteome</keyword>
<evidence type="ECO:0000256" key="1">
    <source>
        <dbReference type="SAM" id="SignalP"/>
    </source>
</evidence>
<protein>
    <submittedName>
        <fullName evidence="2">Uncharacterized protein</fullName>
    </submittedName>
</protein>
<reference evidence="2" key="1">
    <citation type="journal article" date="2019" name="bioRxiv">
        <title>The Genome of the Zebra Mussel, Dreissena polymorpha: A Resource for Invasive Species Research.</title>
        <authorList>
            <person name="McCartney M.A."/>
            <person name="Auch B."/>
            <person name="Kono T."/>
            <person name="Mallez S."/>
            <person name="Zhang Y."/>
            <person name="Obille A."/>
            <person name="Becker A."/>
            <person name="Abrahante J.E."/>
            <person name="Garbe J."/>
            <person name="Badalamenti J.P."/>
            <person name="Herman A."/>
            <person name="Mangelson H."/>
            <person name="Liachko I."/>
            <person name="Sullivan S."/>
            <person name="Sone E.D."/>
            <person name="Koren S."/>
            <person name="Silverstein K.A.T."/>
            <person name="Beckman K.B."/>
            <person name="Gohl D.M."/>
        </authorList>
    </citation>
    <scope>NUCLEOTIDE SEQUENCE</scope>
    <source>
        <strain evidence="2">Duluth1</strain>
        <tissue evidence="2">Whole animal</tissue>
    </source>
</reference>
<dbReference type="EMBL" id="JAIWYP010000005">
    <property type="protein sequence ID" value="KAH3820881.1"/>
    <property type="molecule type" value="Genomic_DNA"/>
</dbReference>
<comment type="caution">
    <text evidence="2">The sequence shown here is derived from an EMBL/GenBank/DDBJ whole genome shotgun (WGS) entry which is preliminary data.</text>
</comment>